<dbReference type="PANTHER" id="PTHR30046:SF0">
    <property type="entry name" value="FLAGELLAR M-RING PROTEIN"/>
    <property type="match status" value="1"/>
</dbReference>
<keyword evidence="7 11" id="KW-0472">Membrane</keyword>
<feature type="compositionally biased region" description="Gly residues" evidence="10">
    <location>
        <begin position="305"/>
        <end position="317"/>
    </location>
</feature>
<evidence type="ECO:0000313" key="15">
    <source>
        <dbReference type="Proteomes" id="UP001501821"/>
    </source>
</evidence>
<proteinExistence type="inferred from homology"/>
<accession>A0ABP7HUC2</accession>
<feature type="compositionally biased region" description="Polar residues" evidence="10">
    <location>
        <begin position="293"/>
        <end position="302"/>
    </location>
</feature>
<dbReference type="InterPro" id="IPR043427">
    <property type="entry name" value="YscJ/FliF"/>
</dbReference>
<sequence>MRDRMMGALGRARETFSDFTVGQKAVAVIGTAALLIGAVMVFRWVSTPSYAPLYSDLSGSDASAVVDELDAEGVSYKLTNGGSTIMVPKSDVYSTRIALNGKGLPSSDAGGYSLLDNQSLSTSDFQEQTDFKRAMEGELDKTIEAMDGIDTAVVHLALPEKQVFAEQQDPATASVLVATTPGVTLSSEQVQAIVHLVASSIDGLDPNQVTVTDSAGNVLAMPGQDDVAGGGLTGNRYDQVEQFENDMQGEVQQMMDTVFGPGNSKVTATADLDFDHATIESRTYTVPKDLTALSESKSSETYTGPGAGGTAGGGVVGPDGQMDPSAVPSGSDSAYENKSSTRDNAVDQTVEHRETAPGSVKSLHIGVVVDTAAAAGHDMDEVSDLIRDSIGIDRKRGDTIEATQMAFDHSAAEEAQAELEAAQKAKADAAKKTMYRNIAIGGGIALLVLLAWAQARRRAKAREQATSYVVEQLRADAAARAPIEPPAPAVAALEAVEETEEDRVRDELIALVERQPEDVAALLRGWLVEPR</sequence>
<feature type="domain" description="Flagellar M-ring C-terminal" evidence="13">
    <location>
        <begin position="256"/>
        <end position="407"/>
    </location>
</feature>
<evidence type="ECO:0000259" key="12">
    <source>
        <dbReference type="Pfam" id="PF01514"/>
    </source>
</evidence>
<dbReference type="PANTHER" id="PTHR30046">
    <property type="entry name" value="FLAGELLAR M-RING PROTEIN"/>
    <property type="match status" value="1"/>
</dbReference>
<feature type="compositionally biased region" description="Basic and acidic residues" evidence="10">
    <location>
        <begin position="339"/>
        <end position="355"/>
    </location>
</feature>
<reference evidence="15" key="1">
    <citation type="journal article" date="2019" name="Int. J. Syst. Evol. Microbiol.">
        <title>The Global Catalogue of Microorganisms (GCM) 10K type strain sequencing project: providing services to taxonomists for standard genome sequencing and annotation.</title>
        <authorList>
            <consortium name="The Broad Institute Genomics Platform"/>
            <consortium name="The Broad Institute Genome Sequencing Center for Infectious Disease"/>
            <person name="Wu L."/>
            <person name="Ma J."/>
        </authorList>
    </citation>
    <scope>NUCLEOTIDE SEQUENCE [LARGE SCALE GENOMIC DNA]</scope>
    <source>
        <strain evidence="15">JCM 16953</strain>
    </source>
</reference>
<evidence type="ECO:0000256" key="10">
    <source>
        <dbReference type="SAM" id="MobiDB-lite"/>
    </source>
</evidence>
<evidence type="ECO:0000256" key="9">
    <source>
        <dbReference type="PIRNR" id="PIRNR004862"/>
    </source>
</evidence>
<evidence type="ECO:0000256" key="3">
    <source>
        <dbReference type="ARBA" id="ARBA00007971"/>
    </source>
</evidence>
<evidence type="ECO:0000256" key="8">
    <source>
        <dbReference type="ARBA" id="ARBA00023143"/>
    </source>
</evidence>
<dbReference type="Gene3D" id="3.30.300.30">
    <property type="match status" value="1"/>
</dbReference>
<feature type="domain" description="Flagellar M-ring N-terminal" evidence="12">
    <location>
        <begin position="46"/>
        <end position="220"/>
    </location>
</feature>
<dbReference type="Pfam" id="PF08345">
    <property type="entry name" value="YscJ_FliF_C"/>
    <property type="match status" value="1"/>
</dbReference>
<dbReference type="InterPro" id="IPR006182">
    <property type="entry name" value="FliF_N_dom"/>
</dbReference>
<evidence type="ECO:0000256" key="7">
    <source>
        <dbReference type="ARBA" id="ARBA00023136"/>
    </source>
</evidence>
<dbReference type="PRINTS" id="PR01009">
    <property type="entry name" value="FLGMRINGFLIF"/>
</dbReference>
<keyword evidence="15" id="KW-1185">Reference proteome</keyword>
<keyword evidence="5 11" id="KW-0812">Transmembrane</keyword>
<dbReference type="InterPro" id="IPR013556">
    <property type="entry name" value="Flag_M-ring_C"/>
</dbReference>
<comment type="similarity">
    <text evidence="3 9">Belongs to the FliF family.</text>
</comment>
<evidence type="ECO:0000256" key="6">
    <source>
        <dbReference type="ARBA" id="ARBA00022989"/>
    </source>
</evidence>
<feature type="transmembrane region" description="Helical" evidence="11">
    <location>
        <begin position="21"/>
        <end position="45"/>
    </location>
</feature>
<dbReference type="NCBIfam" id="TIGR00206">
    <property type="entry name" value="fliF"/>
    <property type="match status" value="1"/>
</dbReference>
<feature type="compositionally biased region" description="Polar residues" evidence="10">
    <location>
        <begin position="328"/>
        <end position="338"/>
    </location>
</feature>
<comment type="function">
    <text evidence="9">The M ring may be actively involved in energy transduction.</text>
</comment>
<dbReference type="Pfam" id="PF01514">
    <property type="entry name" value="YscJ_FliF"/>
    <property type="match status" value="1"/>
</dbReference>
<evidence type="ECO:0000256" key="11">
    <source>
        <dbReference type="SAM" id="Phobius"/>
    </source>
</evidence>
<dbReference type="PIRSF" id="PIRSF004862">
    <property type="entry name" value="FliF"/>
    <property type="match status" value="1"/>
</dbReference>
<comment type="subcellular location">
    <subcellularLocation>
        <location evidence="1 9">Bacterial flagellum basal body</location>
    </subcellularLocation>
    <subcellularLocation>
        <location evidence="2">Cell membrane</location>
        <topology evidence="2">Multi-pass membrane protein</topology>
    </subcellularLocation>
</comment>
<evidence type="ECO:0000259" key="13">
    <source>
        <dbReference type="Pfam" id="PF08345"/>
    </source>
</evidence>
<evidence type="ECO:0000313" key="14">
    <source>
        <dbReference type="EMBL" id="GAA3801726.1"/>
    </source>
</evidence>
<keyword evidence="6 11" id="KW-1133">Transmembrane helix</keyword>
<feature type="transmembrane region" description="Helical" evidence="11">
    <location>
        <begin position="434"/>
        <end position="453"/>
    </location>
</feature>
<dbReference type="InterPro" id="IPR000067">
    <property type="entry name" value="FlgMring_FliF"/>
</dbReference>
<gene>
    <name evidence="14" type="ORF">GCM10022242_00830</name>
</gene>
<protein>
    <recommendedName>
        <fullName evidence="9">Flagellar M-ring protein</fullName>
    </recommendedName>
</protein>
<feature type="region of interest" description="Disordered" evidence="10">
    <location>
        <begin position="290"/>
        <end position="359"/>
    </location>
</feature>
<dbReference type="EMBL" id="BAABAH010000001">
    <property type="protein sequence ID" value="GAA3801726.1"/>
    <property type="molecule type" value="Genomic_DNA"/>
</dbReference>
<evidence type="ECO:0000256" key="1">
    <source>
        <dbReference type="ARBA" id="ARBA00004117"/>
    </source>
</evidence>
<dbReference type="Proteomes" id="UP001501821">
    <property type="component" value="Unassembled WGS sequence"/>
</dbReference>
<dbReference type="InterPro" id="IPR045851">
    <property type="entry name" value="AMP-bd_C_sf"/>
</dbReference>
<dbReference type="RefSeq" id="WP_344771780.1">
    <property type="nucleotide sequence ID" value="NZ_BAABAH010000001.1"/>
</dbReference>
<organism evidence="14 15">
    <name type="scientific">Nocardioides panacisoli</name>
    <dbReference type="NCBI Taxonomy" id="627624"/>
    <lineage>
        <taxon>Bacteria</taxon>
        <taxon>Bacillati</taxon>
        <taxon>Actinomycetota</taxon>
        <taxon>Actinomycetes</taxon>
        <taxon>Propionibacteriales</taxon>
        <taxon>Nocardioidaceae</taxon>
        <taxon>Nocardioides</taxon>
    </lineage>
</organism>
<evidence type="ECO:0000256" key="4">
    <source>
        <dbReference type="ARBA" id="ARBA00022475"/>
    </source>
</evidence>
<keyword evidence="4" id="KW-1003">Cell membrane</keyword>
<comment type="caution">
    <text evidence="14">The sequence shown here is derived from an EMBL/GenBank/DDBJ whole genome shotgun (WGS) entry which is preliminary data.</text>
</comment>
<keyword evidence="8 9" id="KW-0975">Bacterial flagellum</keyword>
<evidence type="ECO:0000256" key="2">
    <source>
        <dbReference type="ARBA" id="ARBA00004651"/>
    </source>
</evidence>
<evidence type="ECO:0000256" key="5">
    <source>
        <dbReference type="ARBA" id="ARBA00022692"/>
    </source>
</evidence>
<name>A0ABP7HUC2_9ACTN</name>